<dbReference type="InterPro" id="IPR046527">
    <property type="entry name" value="PIR2-like_helical"/>
</dbReference>
<feature type="compositionally biased region" description="Acidic residues" evidence="1">
    <location>
        <begin position="292"/>
        <end position="305"/>
    </location>
</feature>
<dbReference type="EMBL" id="GBRH01197232">
    <property type="protein sequence ID" value="JAE00664.1"/>
    <property type="molecule type" value="Transcribed_RNA"/>
</dbReference>
<dbReference type="PANTHER" id="PTHR33120">
    <property type="entry name" value="EXPRESSED PROTEIN-RELATED"/>
    <property type="match status" value="1"/>
</dbReference>
<dbReference type="AlphaFoldDB" id="A0A0A9ENV8"/>
<feature type="domain" description="DUF3615" evidence="2">
    <location>
        <begin position="161"/>
        <end position="259"/>
    </location>
</feature>
<feature type="compositionally biased region" description="Basic and acidic residues" evidence="1">
    <location>
        <begin position="276"/>
        <end position="291"/>
    </location>
</feature>
<feature type="domain" description="PIR2-like helical" evidence="3">
    <location>
        <begin position="1"/>
        <end position="45"/>
    </location>
</feature>
<dbReference type="InterPro" id="IPR022059">
    <property type="entry name" value="DUF3615"/>
</dbReference>
<dbReference type="Pfam" id="PF20235">
    <property type="entry name" value="PIR2-like_helical"/>
    <property type="match status" value="1"/>
</dbReference>
<organism evidence="4">
    <name type="scientific">Arundo donax</name>
    <name type="common">Giant reed</name>
    <name type="synonym">Donax arundinaceus</name>
    <dbReference type="NCBI Taxonomy" id="35708"/>
    <lineage>
        <taxon>Eukaryota</taxon>
        <taxon>Viridiplantae</taxon>
        <taxon>Streptophyta</taxon>
        <taxon>Embryophyta</taxon>
        <taxon>Tracheophyta</taxon>
        <taxon>Spermatophyta</taxon>
        <taxon>Magnoliopsida</taxon>
        <taxon>Liliopsida</taxon>
        <taxon>Poales</taxon>
        <taxon>Poaceae</taxon>
        <taxon>PACMAD clade</taxon>
        <taxon>Arundinoideae</taxon>
        <taxon>Arundineae</taxon>
        <taxon>Arundo</taxon>
    </lineage>
</organism>
<reference evidence="4" key="1">
    <citation type="submission" date="2014-09" db="EMBL/GenBank/DDBJ databases">
        <authorList>
            <person name="Magalhaes I.L.F."/>
            <person name="Oliveira U."/>
            <person name="Santos F.R."/>
            <person name="Vidigal T.H.D.A."/>
            <person name="Brescovit A.D."/>
            <person name="Santos A.J."/>
        </authorList>
    </citation>
    <scope>NUCLEOTIDE SEQUENCE</scope>
    <source>
        <tissue evidence="4">Shoot tissue taken approximately 20 cm above the soil surface</tissue>
    </source>
</reference>
<evidence type="ECO:0000256" key="1">
    <source>
        <dbReference type="SAM" id="MobiDB-lite"/>
    </source>
</evidence>
<protein>
    <submittedName>
        <fullName evidence="4">Uncharacterized protein</fullName>
    </submittedName>
</protein>
<evidence type="ECO:0000313" key="4">
    <source>
        <dbReference type="EMBL" id="JAE00664.1"/>
    </source>
</evidence>
<name>A0A0A9ENV8_ARUDO</name>
<dbReference type="Pfam" id="PF12274">
    <property type="entry name" value="DUF3615"/>
    <property type="match status" value="1"/>
</dbReference>
<sequence>MICTKSLIRIGCRSLSGILAFLHSRFASLSEHDAMLYLLHSNAFSLQEIIFRAMHDHDMSSSYEDAYKAAAEAAWHPHLDVQAEFAVSTSSTLLPILESAQEVCRTLTSNEVELISRYFSQKTFPRKSVLSVPELVPRADEIVKRNKEKFFANQCFIRRKVKAALQRNAKEKGTEYELHVICGTNFEVPENGRHGYIRNREGYPYTHVNFLATLKGSHPDNTAPKLFFLECSNGEGNLDRLSWCCTVLESPTDSVDSEFAQCMNDIVMEEEEEPEELRRGPLEDDYDKAWEEEHEELSEEALADD</sequence>
<reference evidence="4" key="2">
    <citation type="journal article" date="2015" name="Data Brief">
        <title>Shoot transcriptome of the giant reed, Arundo donax.</title>
        <authorList>
            <person name="Barrero R.A."/>
            <person name="Guerrero F.D."/>
            <person name="Moolhuijzen P."/>
            <person name="Goolsby J.A."/>
            <person name="Tidwell J."/>
            <person name="Bellgard S.E."/>
            <person name="Bellgard M.I."/>
        </authorList>
    </citation>
    <scope>NUCLEOTIDE SEQUENCE</scope>
    <source>
        <tissue evidence="4">Shoot tissue taken approximately 20 cm above the soil surface</tissue>
    </source>
</reference>
<evidence type="ECO:0000259" key="2">
    <source>
        <dbReference type="Pfam" id="PF12274"/>
    </source>
</evidence>
<evidence type="ECO:0000259" key="3">
    <source>
        <dbReference type="Pfam" id="PF20235"/>
    </source>
</evidence>
<accession>A0A0A9ENV8</accession>
<feature type="region of interest" description="Disordered" evidence="1">
    <location>
        <begin position="269"/>
        <end position="305"/>
    </location>
</feature>
<proteinExistence type="predicted"/>